<evidence type="ECO:0000313" key="4">
    <source>
        <dbReference type="Proteomes" id="UP000030764"/>
    </source>
</evidence>
<dbReference type="Proteomes" id="UP000030764">
    <property type="component" value="Unassembled WGS sequence"/>
</dbReference>
<evidence type="ECO:0000313" key="3">
    <source>
        <dbReference type="EMBL" id="KFD68434.1"/>
    </source>
</evidence>
<name>A0A085LJR4_9BILA</name>
<dbReference type="EMBL" id="KL367505">
    <property type="protein sequence ID" value="KFD68434.1"/>
    <property type="molecule type" value="Genomic_DNA"/>
</dbReference>
<evidence type="ECO:0008006" key="5">
    <source>
        <dbReference type="Google" id="ProtNLM"/>
    </source>
</evidence>
<keyword evidence="4" id="KW-1185">Reference proteome</keyword>
<accession>A0A085LJR4</accession>
<feature type="region of interest" description="Disordered" evidence="1">
    <location>
        <begin position="102"/>
        <end position="122"/>
    </location>
</feature>
<protein>
    <recommendedName>
        <fullName evidence="5">GIY-YIG domain-containing protein</fullName>
    </recommendedName>
</protein>
<gene>
    <name evidence="2" type="ORF">M513_13912</name>
    <name evidence="3" type="ORF">M514_13912</name>
</gene>
<sequence>MLRPDKVKVAPDQRPGVVYEITCTSGVLYIGETGNTLSHRFAEHLGNLTRYKNTEARHIGPDIKTRGRPHTLEPKKVMQKALEDLTCCGLQKSCHRLIRLSTPPRATLQKEEDHRGPIHQAQ</sequence>
<organism evidence="2 4">
    <name type="scientific">Trichuris suis</name>
    <name type="common">pig whipworm</name>
    <dbReference type="NCBI Taxonomy" id="68888"/>
    <lineage>
        <taxon>Eukaryota</taxon>
        <taxon>Metazoa</taxon>
        <taxon>Ecdysozoa</taxon>
        <taxon>Nematoda</taxon>
        <taxon>Enoplea</taxon>
        <taxon>Dorylaimia</taxon>
        <taxon>Trichinellida</taxon>
        <taxon>Trichuridae</taxon>
        <taxon>Trichuris</taxon>
    </lineage>
</organism>
<evidence type="ECO:0000256" key="1">
    <source>
        <dbReference type="SAM" id="MobiDB-lite"/>
    </source>
</evidence>
<proteinExistence type="predicted"/>
<evidence type="ECO:0000313" key="2">
    <source>
        <dbReference type="EMBL" id="KFD45210.1"/>
    </source>
</evidence>
<dbReference type="EMBL" id="KL363644">
    <property type="protein sequence ID" value="KFD45210.1"/>
    <property type="molecule type" value="Genomic_DNA"/>
</dbReference>
<dbReference type="AlphaFoldDB" id="A0A085LJR4"/>
<reference evidence="2 4" key="1">
    <citation type="journal article" date="2014" name="Nat. Genet.">
        <title>Genome and transcriptome of the porcine whipworm Trichuris suis.</title>
        <authorList>
            <person name="Jex A.R."/>
            <person name="Nejsum P."/>
            <person name="Schwarz E.M."/>
            <person name="Hu L."/>
            <person name="Young N.D."/>
            <person name="Hall R.S."/>
            <person name="Korhonen P.K."/>
            <person name="Liao S."/>
            <person name="Thamsborg S."/>
            <person name="Xia J."/>
            <person name="Xu P."/>
            <person name="Wang S."/>
            <person name="Scheerlinck J.P."/>
            <person name="Hofmann A."/>
            <person name="Sternberg P.W."/>
            <person name="Wang J."/>
            <person name="Gasser R.B."/>
        </authorList>
    </citation>
    <scope>NUCLEOTIDE SEQUENCE [LARGE SCALE GENOMIC DNA]</scope>
    <source>
        <strain evidence="3">DCEP-RM93F</strain>
        <strain evidence="2">DCEP-RM93M</strain>
    </source>
</reference>
<dbReference type="Proteomes" id="UP000030758">
    <property type="component" value="Unassembled WGS sequence"/>
</dbReference>